<name>Q9ANV3_9LACO</name>
<organism evidence="1">
    <name type="scientific">Lactobacillus delbrueckii</name>
    <dbReference type="NCBI Taxonomy" id="1584"/>
    <lineage>
        <taxon>Bacteria</taxon>
        <taxon>Bacillati</taxon>
        <taxon>Bacillota</taxon>
        <taxon>Bacilli</taxon>
        <taxon>Lactobacillales</taxon>
        <taxon>Lactobacillaceae</taxon>
        <taxon>Lactobacillus</taxon>
    </lineage>
</organism>
<reference evidence="1" key="1">
    <citation type="submission" date="2000-11" db="EMBL/GenBank/DDBJ databases">
        <title>L. bulgaricus ymdA-uvrA region.</title>
        <authorList>
            <person name="van de Guchte M."/>
            <person name="Dervyn R."/>
            <person name="Ehrlich S.D."/>
            <person name="Maguin E."/>
        </authorList>
    </citation>
    <scope>NUCLEOTIDE SEQUENCE</scope>
    <source>
        <strain evidence="1">ATCC11842</strain>
    </source>
</reference>
<dbReference type="AlphaFoldDB" id="Q9ANV3"/>
<dbReference type="InterPro" id="IPR051910">
    <property type="entry name" value="ComF/GntX_DNA_util-trans"/>
</dbReference>
<dbReference type="EMBL" id="AF320250">
    <property type="protein sequence ID" value="AAK00332.1"/>
    <property type="molecule type" value="Genomic_DNA"/>
</dbReference>
<accession>Q9ANV3</accession>
<dbReference type="PANTHER" id="PTHR47505:SF1">
    <property type="entry name" value="DNA UTILIZATION PROTEIN YHGH"/>
    <property type="match status" value="1"/>
</dbReference>
<proteinExistence type="predicted"/>
<dbReference type="PANTHER" id="PTHR47505">
    <property type="entry name" value="DNA UTILIZATION PROTEIN YHGH"/>
    <property type="match status" value="1"/>
</dbReference>
<sequence>MSLCLFCDQPFTGDLDMRRLLLPGKSKTSCLCPSCRQLFAQIGTAFCPQCGRQQDSGEICQDCQKWRRIYQGNFLNNQAVYCYNQAFHDLMVRYKRYGDYLLCKVLQELAAPAVQKLAADYYVPVPTSPEHRKKRGYDTVWEIFTPPFALNATFSQEGWSWGPGGKGQKSQDAGQAKFLFKSGI</sequence>
<gene>
    <name evidence="1" type="primary">comF3</name>
</gene>
<evidence type="ECO:0000313" key="1">
    <source>
        <dbReference type="EMBL" id="AAK00332.1"/>
    </source>
</evidence>
<protein>
    <submittedName>
        <fullName evidence="1">ComF3</fullName>
    </submittedName>
</protein>